<evidence type="ECO:0008006" key="4">
    <source>
        <dbReference type="Google" id="ProtNLM"/>
    </source>
</evidence>
<feature type="non-terminal residue" evidence="2">
    <location>
        <position position="1"/>
    </location>
</feature>
<evidence type="ECO:0000313" key="2">
    <source>
        <dbReference type="EMBL" id="CAL1541597.1"/>
    </source>
</evidence>
<feature type="compositionally biased region" description="Polar residues" evidence="1">
    <location>
        <begin position="108"/>
        <end position="126"/>
    </location>
</feature>
<comment type="caution">
    <text evidence="2">The sequence shown here is derived from an EMBL/GenBank/DDBJ whole genome shotgun (WGS) entry which is preliminary data.</text>
</comment>
<dbReference type="Proteomes" id="UP001497497">
    <property type="component" value="Unassembled WGS sequence"/>
</dbReference>
<gene>
    <name evidence="2" type="ORF">GSLYS_00015203001</name>
</gene>
<feature type="region of interest" description="Disordered" evidence="1">
    <location>
        <begin position="92"/>
        <end position="138"/>
    </location>
</feature>
<evidence type="ECO:0000313" key="3">
    <source>
        <dbReference type="Proteomes" id="UP001497497"/>
    </source>
</evidence>
<keyword evidence="3" id="KW-1185">Reference proteome</keyword>
<name>A0AAV2I5W1_LYMST</name>
<reference evidence="2 3" key="1">
    <citation type="submission" date="2024-04" db="EMBL/GenBank/DDBJ databases">
        <authorList>
            <consortium name="Genoscope - CEA"/>
            <person name="William W."/>
        </authorList>
    </citation>
    <scope>NUCLEOTIDE SEQUENCE [LARGE SCALE GENOMIC DNA]</scope>
</reference>
<feature type="non-terminal residue" evidence="2">
    <location>
        <position position="138"/>
    </location>
</feature>
<dbReference type="AlphaFoldDB" id="A0AAV2I5W1"/>
<protein>
    <recommendedName>
        <fullName evidence="4">Prolactin receptor</fullName>
    </recommendedName>
</protein>
<organism evidence="2 3">
    <name type="scientific">Lymnaea stagnalis</name>
    <name type="common">Great pond snail</name>
    <name type="synonym">Helix stagnalis</name>
    <dbReference type="NCBI Taxonomy" id="6523"/>
    <lineage>
        <taxon>Eukaryota</taxon>
        <taxon>Metazoa</taxon>
        <taxon>Spiralia</taxon>
        <taxon>Lophotrochozoa</taxon>
        <taxon>Mollusca</taxon>
        <taxon>Gastropoda</taxon>
        <taxon>Heterobranchia</taxon>
        <taxon>Euthyneura</taxon>
        <taxon>Panpulmonata</taxon>
        <taxon>Hygrophila</taxon>
        <taxon>Lymnaeoidea</taxon>
        <taxon>Lymnaeidae</taxon>
        <taxon>Lymnaea</taxon>
    </lineage>
</organism>
<evidence type="ECO:0000256" key="1">
    <source>
        <dbReference type="SAM" id="MobiDB-lite"/>
    </source>
</evidence>
<accession>A0AAV2I5W1</accession>
<proteinExistence type="predicted"/>
<sequence length="138" mass="15002">PVHILSKSEFLQKHTIPSEGVLIHQGKTSNVVASVGESDHLAPGLSQPITTRPDCQLCELTVTTDAERRWIISESDLQHSNNILEDKENLPRQNITNCDGSPKPVVNNLKQVNSPQQMSPHASNPPHTALRGFSTAAG</sequence>
<dbReference type="EMBL" id="CAXITT010000442">
    <property type="protein sequence ID" value="CAL1541597.1"/>
    <property type="molecule type" value="Genomic_DNA"/>
</dbReference>